<dbReference type="EMBL" id="FNEB01000003">
    <property type="protein sequence ID" value="SDI56928.1"/>
    <property type="molecule type" value="Genomic_DNA"/>
</dbReference>
<dbReference type="GO" id="GO:0016491">
    <property type="term" value="F:oxidoreductase activity"/>
    <property type="evidence" value="ECO:0007669"/>
    <property type="project" value="InterPro"/>
</dbReference>
<accession>A0A1G8LML9</accession>
<dbReference type="CDD" id="cd03024">
    <property type="entry name" value="DsbA_FrnE"/>
    <property type="match status" value="1"/>
</dbReference>
<dbReference type="AlphaFoldDB" id="A0A1G8LML9"/>
<gene>
    <name evidence="2" type="ORF">SAMN05421850_103375</name>
</gene>
<dbReference type="PANTHER" id="PTHR13887:SF41">
    <property type="entry name" value="THIOREDOXIN SUPERFAMILY PROTEIN"/>
    <property type="match status" value="1"/>
</dbReference>
<dbReference type="GO" id="GO:0016853">
    <property type="term" value="F:isomerase activity"/>
    <property type="evidence" value="ECO:0007669"/>
    <property type="project" value="UniProtKB-KW"/>
</dbReference>
<keyword evidence="2" id="KW-0413">Isomerase</keyword>
<sequence length="215" mass="23504">MTANQIRVDIVSDVMCPWCIIGFKELEAAAQKTGVALGLRWHPFELNPDMPVEGQDLTEHITGKYGITRAQSAQNRAVLQERGRALGIDFAFGPDARMRNSFRAHQLVDWAETQGAQHRMKLALFAAHFSAGLDVNDIGVLAELAETIGLDRAAAQTALETGAHAEPVRRKQAFWQQQGVTGVPAMVFGQRYLYTGAQGVEGYAQILSQLSEPTA</sequence>
<evidence type="ECO:0000259" key="1">
    <source>
        <dbReference type="Pfam" id="PF01323"/>
    </source>
</evidence>
<dbReference type="PANTHER" id="PTHR13887">
    <property type="entry name" value="GLUTATHIONE S-TRANSFERASE KAPPA"/>
    <property type="match status" value="1"/>
</dbReference>
<evidence type="ECO:0000313" key="3">
    <source>
        <dbReference type="Proteomes" id="UP000199340"/>
    </source>
</evidence>
<dbReference type="RefSeq" id="WP_090028301.1">
    <property type="nucleotide sequence ID" value="NZ_FNEB01000003.1"/>
</dbReference>
<name>A0A1G8LML9_9RHOB</name>
<dbReference type="Pfam" id="PF01323">
    <property type="entry name" value="DSBA"/>
    <property type="match status" value="1"/>
</dbReference>
<dbReference type="SUPFAM" id="SSF52833">
    <property type="entry name" value="Thioredoxin-like"/>
    <property type="match status" value="1"/>
</dbReference>
<dbReference type="Proteomes" id="UP000199340">
    <property type="component" value="Unassembled WGS sequence"/>
</dbReference>
<dbReference type="OrthoDB" id="9799122at2"/>
<protein>
    <submittedName>
        <fullName evidence="2">Predicted dithiol-disulfide isomerase, DsbA family</fullName>
    </submittedName>
</protein>
<keyword evidence="3" id="KW-1185">Reference proteome</keyword>
<dbReference type="InterPro" id="IPR001853">
    <property type="entry name" value="DSBA-like_thioredoxin_dom"/>
</dbReference>
<organism evidence="2 3">
    <name type="scientific">Lutimaribacter saemankumensis</name>
    <dbReference type="NCBI Taxonomy" id="490829"/>
    <lineage>
        <taxon>Bacteria</taxon>
        <taxon>Pseudomonadati</taxon>
        <taxon>Pseudomonadota</taxon>
        <taxon>Alphaproteobacteria</taxon>
        <taxon>Rhodobacterales</taxon>
        <taxon>Roseobacteraceae</taxon>
        <taxon>Lutimaribacter</taxon>
    </lineage>
</organism>
<dbReference type="Gene3D" id="3.40.30.10">
    <property type="entry name" value="Glutaredoxin"/>
    <property type="match status" value="1"/>
</dbReference>
<reference evidence="2 3" key="1">
    <citation type="submission" date="2016-10" db="EMBL/GenBank/DDBJ databases">
        <authorList>
            <person name="de Groot N.N."/>
        </authorList>
    </citation>
    <scope>NUCLEOTIDE SEQUENCE [LARGE SCALE GENOMIC DNA]</scope>
    <source>
        <strain evidence="2 3">DSM 28010</strain>
    </source>
</reference>
<feature type="domain" description="DSBA-like thioredoxin" evidence="1">
    <location>
        <begin position="8"/>
        <end position="207"/>
    </location>
</feature>
<dbReference type="STRING" id="490829.SAMN05421850_103375"/>
<proteinExistence type="predicted"/>
<dbReference type="InterPro" id="IPR036249">
    <property type="entry name" value="Thioredoxin-like_sf"/>
</dbReference>
<evidence type="ECO:0000313" key="2">
    <source>
        <dbReference type="EMBL" id="SDI56928.1"/>
    </source>
</evidence>